<dbReference type="Pfam" id="PF00902">
    <property type="entry name" value="TatC"/>
    <property type="match status" value="1"/>
</dbReference>
<organism evidence="6 7">
    <name type="scientific">Limihaloglobus sulfuriphilus</name>
    <dbReference type="NCBI Taxonomy" id="1851148"/>
    <lineage>
        <taxon>Bacteria</taxon>
        <taxon>Pseudomonadati</taxon>
        <taxon>Planctomycetota</taxon>
        <taxon>Phycisphaerae</taxon>
        <taxon>Sedimentisphaerales</taxon>
        <taxon>Sedimentisphaeraceae</taxon>
        <taxon>Limihaloglobus</taxon>
    </lineage>
</organism>
<evidence type="ECO:0000256" key="2">
    <source>
        <dbReference type="ARBA" id="ARBA00022692"/>
    </source>
</evidence>
<dbReference type="KEGG" id="pbas:SMSP2_00755"/>
<keyword evidence="4 5" id="KW-0472">Membrane</keyword>
<protein>
    <recommendedName>
        <fullName evidence="5">Sec-independent protein translocase protein TatC</fullName>
    </recommendedName>
</protein>
<keyword evidence="2 5" id="KW-0812">Transmembrane</keyword>
<comment type="subcellular location">
    <subcellularLocation>
        <location evidence="5">Cell membrane</location>
        <topology evidence="5">Multi-pass membrane protein</topology>
    </subcellularLocation>
    <subcellularLocation>
        <location evidence="1">Membrane</location>
        <topology evidence="1">Multi-pass membrane protein</topology>
    </subcellularLocation>
</comment>
<feature type="transmembrane region" description="Helical" evidence="5">
    <location>
        <begin position="36"/>
        <end position="58"/>
    </location>
</feature>
<dbReference type="PANTHER" id="PTHR30371">
    <property type="entry name" value="SEC-INDEPENDENT PROTEIN TRANSLOCASE PROTEIN TATC"/>
    <property type="match status" value="1"/>
</dbReference>
<proteinExistence type="inferred from homology"/>
<dbReference type="GO" id="GO:0033281">
    <property type="term" value="C:TAT protein transport complex"/>
    <property type="evidence" value="ECO:0007669"/>
    <property type="project" value="UniProtKB-UniRule"/>
</dbReference>
<keyword evidence="5" id="KW-0653">Protein transport</keyword>
<dbReference type="GO" id="GO:0065002">
    <property type="term" value="P:intracellular protein transmembrane transport"/>
    <property type="evidence" value="ECO:0007669"/>
    <property type="project" value="TreeGrafter"/>
</dbReference>
<dbReference type="OrthoDB" id="9777044at2"/>
<dbReference type="InterPro" id="IPR002033">
    <property type="entry name" value="TatC"/>
</dbReference>
<evidence type="ECO:0000256" key="3">
    <source>
        <dbReference type="ARBA" id="ARBA00022989"/>
    </source>
</evidence>
<dbReference type="PRINTS" id="PR01840">
    <property type="entry name" value="TATCFAMILY"/>
</dbReference>
<dbReference type="HAMAP" id="MF_00902">
    <property type="entry name" value="TatC"/>
    <property type="match status" value="1"/>
</dbReference>
<reference evidence="7" key="1">
    <citation type="submission" date="2017-02" db="EMBL/GenBank/DDBJ databases">
        <title>Comparative genomics and description of representatives of a novel lineage of planctomycetes thriving in anoxic sediments.</title>
        <authorList>
            <person name="Spring S."/>
            <person name="Bunk B."/>
            <person name="Sproer C."/>
        </authorList>
    </citation>
    <scope>NUCLEOTIDE SEQUENCE [LARGE SCALE GENOMIC DNA]</scope>
    <source>
        <strain evidence="7">SM-Chi-D1</strain>
    </source>
</reference>
<keyword evidence="5" id="KW-0811">Translocation</keyword>
<keyword evidence="5" id="KW-0813">Transport</keyword>
<dbReference type="GO" id="GO:0009977">
    <property type="term" value="F:proton motive force dependent protein transmembrane transporter activity"/>
    <property type="evidence" value="ECO:0007669"/>
    <property type="project" value="TreeGrafter"/>
</dbReference>
<feature type="transmembrane region" description="Helical" evidence="5">
    <location>
        <begin position="132"/>
        <end position="158"/>
    </location>
</feature>
<dbReference type="InterPro" id="IPR019820">
    <property type="entry name" value="Sec-indep_translocase_CS"/>
</dbReference>
<name>A0A1Q2MDL5_9BACT</name>
<evidence type="ECO:0000256" key="5">
    <source>
        <dbReference type="HAMAP-Rule" id="MF_00902"/>
    </source>
</evidence>
<evidence type="ECO:0000313" key="6">
    <source>
        <dbReference type="EMBL" id="AQQ70407.1"/>
    </source>
</evidence>
<keyword evidence="5" id="KW-1003">Cell membrane</keyword>
<dbReference type="Proteomes" id="UP000188181">
    <property type="component" value="Chromosome"/>
</dbReference>
<gene>
    <name evidence="5 6" type="primary">tatC</name>
    <name evidence="6" type="ORF">SMSP2_00755</name>
</gene>
<feature type="transmembrane region" description="Helical" evidence="5">
    <location>
        <begin position="87"/>
        <end position="111"/>
    </location>
</feature>
<dbReference type="AlphaFoldDB" id="A0A1Q2MDL5"/>
<keyword evidence="7" id="KW-1185">Reference proteome</keyword>
<dbReference type="EMBL" id="CP019646">
    <property type="protein sequence ID" value="AQQ70407.1"/>
    <property type="molecule type" value="Genomic_DNA"/>
</dbReference>
<dbReference type="PANTHER" id="PTHR30371:SF0">
    <property type="entry name" value="SEC-INDEPENDENT PROTEIN TRANSLOCASE PROTEIN TATC, CHLOROPLASTIC-RELATED"/>
    <property type="match status" value="1"/>
</dbReference>
<sequence length="265" mass="30213">MAKKNKKNQKKLPVPDEKDLISMSLGDHLEELRYRLVMAFMGIFLGMVICLFMGKFLLDVIAEPFRIAMQQVGMEPELQILEPAEKFLIYLKTSLIFGIILSSPWAIYHVWRFVSAGLYRHERKYVYYVTPISAFLFITGCFFFLLVIGPISLKFFLGFDTGIEFVKVGVTLTSYINFILRLTLIFGIAFQLPIAIVFAEKMGLVDVEMLTSIRKFVLIGLLIVSAMATPPDVVSQIALATPLYILYEGSIIACRLSRRRKNKEL</sequence>
<evidence type="ECO:0000256" key="4">
    <source>
        <dbReference type="ARBA" id="ARBA00023136"/>
    </source>
</evidence>
<comment type="similarity">
    <text evidence="5">Belongs to the TatC family.</text>
</comment>
<dbReference type="STRING" id="1851148.SMSP2_00755"/>
<evidence type="ECO:0000256" key="1">
    <source>
        <dbReference type="ARBA" id="ARBA00004141"/>
    </source>
</evidence>
<feature type="transmembrane region" description="Helical" evidence="5">
    <location>
        <begin position="178"/>
        <end position="199"/>
    </location>
</feature>
<keyword evidence="3 5" id="KW-1133">Transmembrane helix</keyword>
<dbReference type="GO" id="GO:0043953">
    <property type="term" value="P:protein transport by the Tat complex"/>
    <property type="evidence" value="ECO:0007669"/>
    <property type="project" value="UniProtKB-UniRule"/>
</dbReference>
<feature type="transmembrane region" description="Helical" evidence="5">
    <location>
        <begin position="234"/>
        <end position="256"/>
    </location>
</feature>
<feature type="transmembrane region" description="Helical" evidence="5">
    <location>
        <begin position="211"/>
        <end position="228"/>
    </location>
</feature>
<dbReference type="PROSITE" id="PS01218">
    <property type="entry name" value="TATC"/>
    <property type="match status" value="1"/>
</dbReference>
<dbReference type="RefSeq" id="WP_146682676.1">
    <property type="nucleotide sequence ID" value="NZ_CP019646.1"/>
</dbReference>
<dbReference type="NCBIfam" id="TIGR00945">
    <property type="entry name" value="tatC"/>
    <property type="match status" value="1"/>
</dbReference>
<accession>A0A1Q2MDL5</accession>
<comment type="function">
    <text evidence="5">Part of the twin-arginine translocation (Tat) system that transports large folded proteins containing a characteristic twin-arginine motif in their signal peptide across membranes.</text>
</comment>
<evidence type="ECO:0000313" key="7">
    <source>
        <dbReference type="Proteomes" id="UP000188181"/>
    </source>
</evidence>
<comment type="subunit">
    <text evidence="5">Forms a complex with TatA.</text>
</comment>